<protein>
    <submittedName>
        <fullName evidence="8">DMT family transporter</fullName>
    </submittedName>
</protein>
<comment type="subcellular location">
    <subcellularLocation>
        <location evidence="1">Membrane</location>
        <topology evidence="1">Multi-pass membrane protein</topology>
    </subcellularLocation>
</comment>
<dbReference type="GO" id="GO:0016020">
    <property type="term" value="C:membrane"/>
    <property type="evidence" value="ECO:0007669"/>
    <property type="project" value="UniProtKB-SubCell"/>
</dbReference>
<dbReference type="AlphaFoldDB" id="A0A2S0MP12"/>
<keyword evidence="4 6" id="KW-1133">Transmembrane helix</keyword>
<keyword evidence="9" id="KW-1185">Reference proteome</keyword>
<dbReference type="PANTHER" id="PTHR22911">
    <property type="entry name" value="ACYL-MALONYL CONDENSING ENZYME-RELATED"/>
    <property type="match status" value="1"/>
</dbReference>
<feature type="transmembrane region" description="Helical" evidence="6">
    <location>
        <begin position="254"/>
        <end position="273"/>
    </location>
</feature>
<feature type="transmembrane region" description="Helical" evidence="6">
    <location>
        <begin position="229"/>
        <end position="248"/>
    </location>
</feature>
<sequence>MGQAVILMFIAMSMIPAGDLAGKLLTGGHGVAPAFVGWSRFALGTLMILPFLGRIPWRLLRDWRIWLRAMFLAGGILSIQTALRTAPMADVFAAFFIGPMVSFALSVLFLREPVGPLRVALMGLGFAGVLLVARPGFGGAPGIGWALLAGLFYGAYLTASRWLAHLGTARGLSFTQLLLGAVLLAPVGLPQTPPLTAPVIVLTLASAGFSMLGNMLLIVAYARAPASRMAPLVYFQLIAATGLGWIAFGDLPDALTWAGLALVIGAGLISAMLRR</sequence>
<dbReference type="EMBL" id="CP027665">
    <property type="protein sequence ID" value="AVO37608.1"/>
    <property type="molecule type" value="Genomic_DNA"/>
</dbReference>
<organism evidence="8 9">
    <name type="scientific">Pukyongiella litopenaei</name>
    <dbReference type="NCBI Taxonomy" id="2605946"/>
    <lineage>
        <taxon>Bacteria</taxon>
        <taxon>Pseudomonadati</taxon>
        <taxon>Pseudomonadota</taxon>
        <taxon>Alphaproteobacteria</taxon>
        <taxon>Rhodobacterales</taxon>
        <taxon>Paracoccaceae</taxon>
        <taxon>Pukyongiella</taxon>
    </lineage>
</organism>
<keyword evidence="3 6" id="KW-0812">Transmembrane</keyword>
<evidence type="ECO:0000256" key="6">
    <source>
        <dbReference type="SAM" id="Phobius"/>
    </source>
</evidence>
<evidence type="ECO:0000259" key="7">
    <source>
        <dbReference type="Pfam" id="PF00892"/>
    </source>
</evidence>
<feature type="transmembrane region" description="Helical" evidence="6">
    <location>
        <begin position="195"/>
        <end position="222"/>
    </location>
</feature>
<evidence type="ECO:0000256" key="2">
    <source>
        <dbReference type="ARBA" id="ARBA00009853"/>
    </source>
</evidence>
<feature type="transmembrane region" description="Helical" evidence="6">
    <location>
        <begin position="31"/>
        <end position="53"/>
    </location>
</feature>
<dbReference type="InterPro" id="IPR000620">
    <property type="entry name" value="EamA_dom"/>
</dbReference>
<evidence type="ECO:0000313" key="8">
    <source>
        <dbReference type="EMBL" id="AVO37608.1"/>
    </source>
</evidence>
<accession>A0A2S0MP12</accession>
<evidence type="ECO:0000256" key="1">
    <source>
        <dbReference type="ARBA" id="ARBA00004141"/>
    </source>
</evidence>
<feature type="domain" description="EamA" evidence="7">
    <location>
        <begin position="141"/>
        <end position="267"/>
    </location>
</feature>
<dbReference type="Pfam" id="PF00892">
    <property type="entry name" value="EamA"/>
    <property type="match status" value="2"/>
</dbReference>
<dbReference type="SUPFAM" id="SSF103481">
    <property type="entry name" value="Multidrug resistance efflux transporter EmrE"/>
    <property type="match status" value="2"/>
</dbReference>
<feature type="transmembrane region" description="Helical" evidence="6">
    <location>
        <begin position="143"/>
        <end position="164"/>
    </location>
</feature>
<feature type="transmembrane region" description="Helical" evidence="6">
    <location>
        <begin position="89"/>
        <end position="110"/>
    </location>
</feature>
<name>A0A2S0MP12_9RHOB</name>
<dbReference type="PANTHER" id="PTHR22911:SF6">
    <property type="entry name" value="SOLUTE CARRIER FAMILY 35 MEMBER G1"/>
    <property type="match status" value="1"/>
</dbReference>
<dbReference type="Proteomes" id="UP000237655">
    <property type="component" value="Chromosome"/>
</dbReference>
<gene>
    <name evidence="8" type="ORF">C6Y53_07765</name>
</gene>
<proteinExistence type="inferred from homology"/>
<evidence type="ECO:0000256" key="4">
    <source>
        <dbReference type="ARBA" id="ARBA00022989"/>
    </source>
</evidence>
<evidence type="ECO:0000256" key="5">
    <source>
        <dbReference type="ARBA" id="ARBA00023136"/>
    </source>
</evidence>
<dbReference type="KEGG" id="thas:C6Y53_07765"/>
<feature type="transmembrane region" description="Helical" evidence="6">
    <location>
        <begin position="117"/>
        <end position="137"/>
    </location>
</feature>
<feature type="transmembrane region" description="Helical" evidence="6">
    <location>
        <begin position="65"/>
        <end position="83"/>
    </location>
</feature>
<evidence type="ECO:0000313" key="9">
    <source>
        <dbReference type="Proteomes" id="UP000237655"/>
    </source>
</evidence>
<feature type="transmembrane region" description="Helical" evidence="6">
    <location>
        <begin position="171"/>
        <end position="189"/>
    </location>
</feature>
<evidence type="ECO:0000256" key="3">
    <source>
        <dbReference type="ARBA" id="ARBA00022692"/>
    </source>
</evidence>
<reference evidence="9" key="1">
    <citation type="submission" date="2018-03" db="EMBL/GenBank/DDBJ databases">
        <title>Genomic analysis of the strain SH-1 isolated from shrimp intestine.</title>
        <authorList>
            <person name="Kim Y.-S."/>
            <person name="Kim S.-E."/>
            <person name="Kim K.-H."/>
        </authorList>
    </citation>
    <scope>NUCLEOTIDE SEQUENCE [LARGE SCALE GENOMIC DNA]</scope>
    <source>
        <strain evidence="9">SH-1</strain>
    </source>
</reference>
<keyword evidence="5 6" id="KW-0472">Membrane</keyword>
<comment type="similarity">
    <text evidence="2">Belongs to the drug/metabolite transporter (DMT) superfamily. 10 TMS drug/metabolite exporter (DME) (TC 2.A.7.3) family.</text>
</comment>
<feature type="domain" description="EamA" evidence="7">
    <location>
        <begin position="4"/>
        <end position="133"/>
    </location>
</feature>
<dbReference type="InterPro" id="IPR037185">
    <property type="entry name" value="EmrE-like"/>
</dbReference>